<dbReference type="PROSITE" id="PS50304">
    <property type="entry name" value="TUDOR"/>
    <property type="match status" value="1"/>
</dbReference>
<evidence type="ECO:0000256" key="1">
    <source>
        <dbReference type="SAM" id="MobiDB-lite"/>
    </source>
</evidence>
<dbReference type="Pfam" id="PF00565">
    <property type="entry name" value="SNase"/>
    <property type="match status" value="4"/>
</dbReference>
<dbReference type="PANTHER" id="PTHR12302">
    <property type="entry name" value="EBNA2 BINDING PROTEIN P100"/>
    <property type="match status" value="1"/>
</dbReference>
<dbReference type="GO" id="GO:0016787">
    <property type="term" value="F:hydrolase activity"/>
    <property type="evidence" value="ECO:0007669"/>
    <property type="project" value="UniProtKB-KW"/>
</dbReference>
<feature type="domain" description="Tudor" evidence="2">
    <location>
        <begin position="461"/>
        <end position="521"/>
    </location>
</feature>
<dbReference type="SUPFAM" id="SSF50199">
    <property type="entry name" value="Staphylococcal nuclease"/>
    <property type="match status" value="4"/>
</dbReference>
<gene>
    <name evidence="4" type="ORF">Scaly_0167300</name>
</gene>
<dbReference type="FunFam" id="2.40.50.90:FF:000015">
    <property type="entry name" value="Ribonuclease"/>
    <property type="match status" value="1"/>
</dbReference>
<feature type="region of interest" description="Disordered" evidence="1">
    <location>
        <begin position="646"/>
        <end position="665"/>
    </location>
</feature>
<dbReference type="SMART" id="SM00318">
    <property type="entry name" value="SNc"/>
    <property type="match status" value="4"/>
</dbReference>
<feature type="domain" description="TNase-like" evidence="3">
    <location>
        <begin position="1"/>
        <end position="99"/>
    </location>
</feature>
<dbReference type="PANTHER" id="PTHR12302:SF2">
    <property type="entry name" value="STAPHYLOCOCCAL NUCLEASE DOMAIN-CONTAINING PROTEIN 1"/>
    <property type="match status" value="1"/>
</dbReference>
<reference evidence="4" key="2">
    <citation type="journal article" date="2024" name="Plant">
        <title>Genomic evolution and insights into agronomic trait innovations of Sesamum species.</title>
        <authorList>
            <person name="Miao H."/>
            <person name="Wang L."/>
            <person name="Qu L."/>
            <person name="Liu H."/>
            <person name="Sun Y."/>
            <person name="Le M."/>
            <person name="Wang Q."/>
            <person name="Wei S."/>
            <person name="Zheng Y."/>
            <person name="Lin W."/>
            <person name="Duan Y."/>
            <person name="Cao H."/>
            <person name="Xiong S."/>
            <person name="Wang X."/>
            <person name="Wei L."/>
            <person name="Li C."/>
            <person name="Ma Q."/>
            <person name="Ju M."/>
            <person name="Zhao R."/>
            <person name="Li G."/>
            <person name="Mu C."/>
            <person name="Tian Q."/>
            <person name="Mei H."/>
            <person name="Zhang T."/>
            <person name="Gao T."/>
            <person name="Zhang H."/>
        </authorList>
    </citation>
    <scope>NUCLEOTIDE SEQUENCE</scope>
    <source>
        <strain evidence="4">KEN8</strain>
    </source>
</reference>
<accession>A0AAW2SYJ9</accession>
<evidence type="ECO:0000259" key="2">
    <source>
        <dbReference type="PROSITE" id="PS50304"/>
    </source>
</evidence>
<dbReference type="Gene3D" id="2.30.30.140">
    <property type="match status" value="1"/>
</dbReference>
<dbReference type="PROSITE" id="PS50830">
    <property type="entry name" value="TNASE_3"/>
    <property type="match status" value="2"/>
</dbReference>
<dbReference type="GO" id="GO:0004519">
    <property type="term" value="F:endonuclease activity"/>
    <property type="evidence" value="ECO:0007669"/>
    <property type="project" value="UniProtKB-KW"/>
</dbReference>
<protein>
    <submittedName>
        <fullName evidence="4">Ribonuclease TUDOR 1</fullName>
    </submittedName>
</protein>
<sequence length="665" mass="73638">MVEVPADPFGKEAKHFTEIRVLHRDVRIVLEGVDKFSNLTGSVYYSDGETAKDLALELVENGLAKYVEWSASLLEDDVRRRLKNAELHAKKTRLRIWTNYVPPATNSKAIHDQNFTGKVIEVVSGDCIIVADDSLPFGDPSAERRVNLSSIRGPKMGNPRRDQKPDPYARDAKEFLRTRLIGRQVNVSMEYSRKVNLLDGAPVASASTDTRVMDFGSIFLVNPPKDGDDAASGAGSQQVGTNIAELLVARGYATVVRHRDFEERSNYYDALLSAESRAIAGKKGMHSAKDPPVRHVTDLLAANAKKAKDFLPFLQRSRRMSAIVEYVLSGHRYKIDIPKATCSVAFSLSGIEVETVDRTGTFLGTLWESKINVAIPLLEAGLAKLQTSFGLDRIPDAHLLVQAEQSAKQKKLKIWENYVEGEEVSNGSTVERRQKEEIKVVVTEVLGGGKFYVQSVADQKVASIQKQLSSLNLQEGPIVNTPRGAVESANDKFEVFYIDYGNQEFVPYSQLRPLDPSVSSAPGLAQLCSLAFVKVPGLEDDYGQEAAIRLSEHLLSSPKEFRAVIEERDTSAGKVKGQGTGTVFLVTLIDTETDTSINATMLQDGLARLEKRRRWEPKDRQQALDELEKFQAEARQKRLGMWEYGDIASDDEDSAPPARKAAGKR</sequence>
<dbReference type="FunFam" id="2.40.50.90:FF:000010">
    <property type="entry name" value="Ribonuclease"/>
    <property type="match status" value="1"/>
</dbReference>
<dbReference type="InterPro" id="IPR002999">
    <property type="entry name" value="Tudor"/>
</dbReference>
<comment type="caution">
    <text evidence="4">The sequence shown here is derived from an EMBL/GenBank/DDBJ whole genome shotgun (WGS) entry which is preliminary data.</text>
</comment>
<evidence type="ECO:0000313" key="4">
    <source>
        <dbReference type="EMBL" id="KAL0397189.1"/>
    </source>
</evidence>
<dbReference type="Gene3D" id="2.40.50.90">
    <property type="match status" value="5"/>
</dbReference>
<dbReference type="AlphaFoldDB" id="A0AAW2SYJ9"/>
<dbReference type="Pfam" id="PF00567">
    <property type="entry name" value="TUDOR"/>
    <property type="match status" value="1"/>
</dbReference>
<evidence type="ECO:0000259" key="3">
    <source>
        <dbReference type="PROSITE" id="PS50830"/>
    </source>
</evidence>
<organism evidence="4">
    <name type="scientific">Sesamum calycinum</name>
    <dbReference type="NCBI Taxonomy" id="2727403"/>
    <lineage>
        <taxon>Eukaryota</taxon>
        <taxon>Viridiplantae</taxon>
        <taxon>Streptophyta</taxon>
        <taxon>Embryophyta</taxon>
        <taxon>Tracheophyta</taxon>
        <taxon>Spermatophyta</taxon>
        <taxon>Magnoliopsida</taxon>
        <taxon>eudicotyledons</taxon>
        <taxon>Gunneridae</taxon>
        <taxon>Pentapetalae</taxon>
        <taxon>asterids</taxon>
        <taxon>lamiids</taxon>
        <taxon>Lamiales</taxon>
        <taxon>Pedaliaceae</taxon>
        <taxon>Sesamum</taxon>
    </lineage>
</organism>
<dbReference type="InterPro" id="IPR035437">
    <property type="entry name" value="SNase_OB-fold_sf"/>
</dbReference>
<reference evidence="4" key="1">
    <citation type="submission" date="2020-06" db="EMBL/GenBank/DDBJ databases">
        <authorList>
            <person name="Li T."/>
            <person name="Hu X."/>
            <person name="Zhang T."/>
            <person name="Song X."/>
            <person name="Zhang H."/>
            <person name="Dai N."/>
            <person name="Sheng W."/>
            <person name="Hou X."/>
            <person name="Wei L."/>
        </authorList>
    </citation>
    <scope>NUCLEOTIDE SEQUENCE</scope>
    <source>
        <strain evidence="4">KEN8</strain>
        <tissue evidence="4">Leaf</tissue>
    </source>
</reference>
<dbReference type="EMBL" id="JACGWM010000001">
    <property type="protein sequence ID" value="KAL0397189.1"/>
    <property type="molecule type" value="Genomic_DNA"/>
</dbReference>
<feature type="domain" description="TNase-like" evidence="3">
    <location>
        <begin position="113"/>
        <end position="288"/>
    </location>
</feature>
<proteinExistence type="predicted"/>
<dbReference type="InterPro" id="IPR016071">
    <property type="entry name" value="Staphylococal_nuclease_OB-fold"/>
</dbReference>
<name>A0AAW2SYJ9_9LAMI</name>